<dbReference type="Proteomes" id="UP000717696">
    <property type="component" value="Unassembled WGS sequence"/>
</dbReference>
<comment type="caution">
    <text evidence="2">The sequence shown here is derived from an EMBL/GenBank/DDBJ whole genome shotgun (WGS) entry which is preliminary data.</text>
</comment>
<sequence>MASYNSYVEYKRETKQLLHWAITSFNTIITLASSSFTDEGGQSGSITDDQMPLVNKFEVLGVDHTQGAAGDGEDSDSRTMMKWTLSFNVPDNASSRDQDEPSLPDVSLGSYNIVDDIVGIVTDYLLATYAIAHECTTLRHFVQDMWRQVAYDCYNSAVAGIVSRLAVAMVQRAELATFMDFPGHDSYETVVNTIARGDIEATRPKVRKQFLALTLLDFVADYQMNRNGVPTRAMKKQIWNWDPALNLQTATESQ</sequence>
<accession>A0A9P9DQU0</accession>
<reference evidence="2" key="1">
    <citation type="journal article" date="2021" name="Nat. Commun.">
        <title>Genetic determinants of endophytism in the Arabidopsis root mycobiome.</title>
        <authorList>
            <person name="Mesny F."/>
            <person name="Miyauchi S."/>
            <person name="Thiergart T."/>
            <person name="Pickel B."/>
            <person name="Atanasova L."/>
            <person name="Karlsson M."/>
            <person name="Huettel B."/>
            <person name="Barry K.W."/>
            <person name="Haridas S."/>
            <person name="Chen C."/>
            <person name="Bauer D."/>
            <person name="Andreopoulos W."/>
            <person name="Pangilinan J."/>
            <person name="LaButti K."/>
            <person name="Riley R."/>
            <person name="Lipzen A."/>
            <person name="Clum A."/>
            <person name="Drula E."/>
            <person name="Henrissat B."/>
            <person name="Kohler A."/>
            <person name="Grigoriev I.V."/>
            <person name="Martin F.M."/>
            <person name="Hacquard S."/>
        </authorList>
    </citation>
    <scope>NUCLEOTIDE SEQUENCE</scope>
    <source>
        <strain evidence="2">MPI-CAGE-AT-0021</strain>
    </source>
</reference>
<evidence type="ECO:0000259" key="1">
    <source>
        <dbReference type="Pfam" id="PF20253"/>
    </source>
</evidence>
<dbReference type="AlphaFoldDB" id="A0A9P9DQU0"/>
<dbReference type="Pfam" id="PF20253">
    <property type="entry name" value="DUF6604"/>
    <property type="match status" value="1"/>
</dbReference>
<dbReference type="EMBL" id="JAGMUU010000025">
    <property type="protein sequence ID" value="KAH7123357.1"/>
    <property type="molecule type" value="Genomic_DNA"/>
</dbReference>
<dbReference type="PANTHER" id="PTHR38795:SF1">
    <property type="entry name" value="DUF6604 DOMAIN-CONTAINING PROTEIN"/>
    <property type="match status" value="1"/>
</dbReference>
<dbReference type="InterPro" id="IPR046539">
    <property type="entry name" value="DUF6604"/>
</dbReference>
<gene>
    <name evidence="2" type="ORF">B0J13DRAFT_628499</name>
</gene>
<evidence type="ECO:0000313" key="3">
    <source>
        <dbReference type="Proteomes" id="UP000717696"/>
    </source>
</evidence>
<proteinExistence type="predicted"/>
<feature type="domain" description="DUF6604" evidence="1">
    <location>
        <begin position="41"/>
        <end position="176"/>
    </location>
</feature>
<dbReference type="OrthoDB" id="5339038at2759"/>
<keyword evidence="3" id="KW-1185">Reference proteome</keyword>
<protein>
    <recommendedName>
        <fullName evidence="1">DUF6604 domain-containing protein</fullName>
    </recommendedName>
</protein>
<organism evidence="2 3">
    <name type="scientific">Dactylonectria estremocensis</name>
    <dbReference type="NCBI Taxonomy" id="1079267"/>
    <lineage>
        <taxon>Eukaryota</taxon>
        <taxon>Fungi</taxon>
        <taxon>Dikarya</taxon>
        <taxon>Ascomycota</taxon>
        <taxon>Pezizomycotina</taxon>
        <taxon>Sordariomycetes</taxon>
        <taxon>Hypocreomycetidae</taxon>
        <taxon>Hypocreales</taxon>
        <taxon>Nectriaceae</taxon>
        <taxon>Dactylonectria</taxon>
    </lineage>
</organism>
<name>A0A9P9DQU0_9HYPO</name>
<dbReference type="PANTHER" id="PTHR38795">
    <property type="entry name" value="DUF6604 DOMAIN-CONTAINING PROTEIN"/>
    <property type="match status" value="1"/>
</dbReference>
<evidence type="ECO:0000313" key="2">
    <source>
        <dbReference type="EMBL" id="KAH7123357.1"/>
    </source>
</evidence>